<keyword evidence="1" id="KW-0966">Cell projection</keyword>
<dbReference type="AlphaFoldDB" id="A0A4D9E0Z3"/>
<reference evidence="1 2" key="2">
    <citation type="submission" date="2019-04" db="EMBL/GenBank/DDBJ databases">
        <title>The genome sequence of big-headed turtle.</title>
        <authorList>
            <person name="Gong S."/>
        </authorList>
    </citation>
    <scope>NUCLEOTIDE SEQUENCE [LARGE SCALE GENOMIC DNA]</scope>
    <source>
        <strain evidence="1">DO16091913</strain>
        <tissue evidence="1">Muscle</tissue>
    </source>
</reference>
<evidence type="ECO:0000313" key="1">
    <source>
        <dbReference type="EMBL" id="TFK03719.1"/>
    </source>
</evidence>
<accession>A0A4D9E0Z3</accession>
<keyword evidence="1" id="KW-0969">Cilium</keyword>
<comment type="caution">
    <text evidence="1">The sequence shown here is derived from an EMBL/GenBank/DDBJ whole genome shotgun (WGS) entry which is preliminary data.</text>
</comment>
<proteinExistence type="predicted"/>
<reference evidence="1 2" key="1">
    <citation type="submission" date="2019-04" db="EMBL/GenBank/DDBJ databases">
        <title>Draft genome of the big-headed turtle Platysternon megacephalum.</title>
        <authorList>
            <person name="Gong S."/>
        </authorList>
    </citation>
    <scope>NUCLEOTIDE SEQUENCE [LARGE SCALE GENOMIC DNA]</scope>
    <source>
        <strain evidence="1">DO16091913</strain>
        <tissue evidence="1">Muscle</tissue>
    </source>
</reference>
<organism evidence="1 2">
    <name type="scientific">Platysternon megacephalum</name>
    <name type="common">big-headed turtle</name>
    <dbReference type="NCBI Taxonomy" id="55544"/>
    <lineage>
        <taxon>Eukaryota</taxon>
        <taxon>Metazoa</taxon>
        <taxon>Chordata</taxon>
        <taxon>Craniata</taxon>
        <taxon>Vertebrata</taxon>
        <taxon>Euteleostomi</taxon>
        <taxon>Archelosauria</taxon>
        <taxon>Testudinata</taxon>
        <taxon>Testudines</taxon>
        <taxon>Cryptodira</taxon>
        <taxon>Durocryptodira</taxon>
        <taxon>Testudinoidea</taxon>
        <taxon>Platysternidae</taxon>
        <taxon>Platysternon</taxon>
    </lineage>
</organism>
<keyword evidence="1" id="KW-0282">Flagellum</keyword>
<dbReference type="EMBL" id="QXTE01000152">
    <property type="protein sequence ID" value="TFK03719.1"/>
    <property type="molecule type" value="Genomic_DNA"/>
</dbReference>
<sequence>MPTARQPRTSEETGALPYLYLGSFCTHKTHIINIKSYLLQTEDVYCTSLTHIHKTTIYTYALEEEECRHGKRISRGTAPPLPALLGGGVGGCAHSRSDQSQEESCPVDMSLRTVHGWASLPHTRAPPTTCVHPCAA</sequence>
<protein>
    <submittedName>
        <fullName evidence="1">Intraflagellar transport protein 122-like protein</fullName>
    </submittedName>
</protein>
<gene>
    <name evidence="1" type="ORF">DR999_PMT13744</name>
</gene>
<name>A0A4D9E0Z3_9SAUR</name>
<keyword evidence="2" id="KW-1185">Reference proteome</keyword>
<evidence type="ECO:0000313" key="2">
    <source>
        <dbReference type="Proteomes" id="UP000297703"/>
    </source>
</evidence>
<dbReference type="Proteomes" id="UP000297703">
    <property type="component" value="Unassembled WGS sequence"/>
</dbReference>